<keyword evidence="2" id="KW-1185">Reference proteome</keyword>
<dbReference type="AlphaFoldDB" id="A0AAW0ADM3"/>
<gene>
    <name evidence="1" type="ORF">R3P38DRAFT_2793637</name>
</gene>
<protein>
    <submittedName>
        <fullName evidence="1">Uncharacterized protein</fullName>
    </submittedName>
</protein>
<evidence type="ECO:0000313" key="1">
    <source>
        <dbReference type="EMBL" id="KAK7006972.1"/>
    </source>
</evidence>
<sequence>MSKNSHKISEKSSKIRDFFAPNLFLPPPEHRLMYSGWLDYIVFGSETMQNLANFAHPVDISVSSCCFSFILASNALKMLGEGVTALQGGLRNPKFEYLGHASQAGRIDRNERRISSRVLFPNRYMHCQAESTSRS</sequence>
<evidence type="ECO:0000313" key="2">
    <source>
        <dbReference type="Proteomes" id="UP001362999"/>
    </source>
</evidence>
<dbReference type="Proteomes" id="UP001362999">
    <property type="component" value="Unassembled WGS sequence"/>
</dbReference>
<organism evidence="1 2">
    <name type="scientific">Favolaschia claudopus</name>
    <dbReference type="NCBI Taxonomy" id="2862362"/>
    <lineage>
        <taxon>Eukaryota</taxon>
        <taxon>Fungi</taxon>
        <taxon>Dikarya</taxon>
        <taxon>Basidiomycota</taxon>
        <taxon>Agaricomycotina</taxon>
        <taxon>Agaricomycetes</taxon>
        <taxon>Agaricomycetidae</taxon>
        <taxon>Agaricales</taxon>
        <taxon>Marasmiineae</taxon>
        <taxon>Mycenaceae</taxon>
        <taxon>Favolaschia</taxon>
    </lineage>
</organism>
<name>A0AAW0ADM3_9AGAR</name>
<proteinExistence type="predicted"/>
<dbReference type="EMBL" id="JAWWNJ010000074">
    <property type="protein sequence ID" value="KAK7006972.1"/>
    <property type="molecule type" value="Genomic_DNA"/>
</dbReference>
<reference evidence="1 2" key="1">
    <citation type="journal article" date="2024" name="J Genomics">
        <title>Draft genome sequencing and assembly of Favolaschia claudopus CIRM-BRFM 2984 isolated from oak limbs.</title>
        <authorList>
            <person name="Navarro D."/>
            <person name="Drula E."/>
            <person name="Chaduli D."/>
            <person name="Cazenave R."/>
            <person name="Ahrendt S."/>
            <person name="Wang J."/>
            <person name="Lipzen A."/>
            <person name="Daum C."/>
            <person name="Barry K."/>
            <person name="Grigoriev I.V."/>
            <person name="Favel A."/>
            <person name="Rosso M.N."/>
            <person name="Martin F."/>
        </authorList>
    </citation>
    <scope>NUCLEOTIDE SEQUENCE [LARGE SCALE GENOMIC DNA]</scope>
    <source>
        <strain evidence="1 2">CIRM-BRFM 2984</strain>
    </source>
</reference>
<accession>A0AAW0ADM3</accession>
<comment type="caution">
    <text evidence="1">The sequence shown here is derived from an EMBL/GenBank/DDBJ whole genome shotgun (WGS) entry which is preliminary data.</text>
</comment>